<protein>
    <submittedName>
        <fullName evidence="2">Hypothetical_protein</fullName>
    </submittedName>
</protein>
<gene>
    <name evidence="2" type="ORF">HINF_LOCUS37628</name>
</gene>
<keyword evidence="1" id="KW-0472">Membrane</keyword>
<dbReference type="EMBL" id="CAXDID020000141">
    <property type="protein sequence ID" value="CAL6038971.1"/>
    <property type="molecule type" value="Genomic_DNA"/>
</dbReference>
<comment type="caution">
    <text evidence="2">The sequence shown here is derived from an EMBL/GenBank/DDBJ whole genome shotgun (WGS) entry which is preliminary data.</text>
</comment>
<organism evidence="2 3">
    <name type="scientific">Hexamita inflata</name>
    <dbReference type="NCBI Taxonomy" id="28002"/>
    <lineage>
        <taxon>Eukaryota</taxon>
        <taxon>Metamonada</taxon>
        <taxon>Diplomonadida</taxon>
        <taxon>Hexamitidae</taxon>
        <taxon>Hexamitinae</taxon>
        <taxon>Hexamita</taxon>
    </lineage>
</organism>
<keyword evidence="3" id="KW-1185">Reference proteome</keyword>
<evidence type="ECO:0000256" key="1">
    <source>
        <dbReference type="SAM" id="Phobius"/>
    </source>
</evidence>
<dbReference type="Proteomes" id="UP001642409">
    <property type="component" value="Unassembled WGS sequence"/>
</dbReference>
<name>A0ABP1JIS3_9EUKA</name>
<evidence type="ECO:0000313" key="2">
    <source>
        <dbReference type="EMBL" id="CAL6038971.1"/>
    </source>
</evidence>
<reference evidence="2 3" key="1">
    <citation type="submission" date="2024-07" db="EMBL/GenBank/DDBJ databases">
        <authorList>
            <person name="Akdeniz Z."/>
        </authorList>
    </citation>
    <scope>NUCLEOTIDE SEQUENCE [LARGE SCALE GENOMIC DNA]</scope>
</reference>
<keyword evidence="1" id="KW-1133">Transmembrane helix</keyword>
<evidence type="ECO:0000313" key="3">
    <source>
        <dbReference type="Proteomes" id="UP001642409"/>
    </source>
</evidence>
<sequence>MIKLSTNSKLNIKIKIQQVNDWIHSDFDPDEKNKFQHISSYNNSCYVWISIIISQIYITVLLWFHQKAAVLQSNLLLENTEAVDHLVRKSRIWYGFQFECYTLIMT</sequence>
<accession>A0ABP1JIS3</accession>
<feature type="transmembrane region" description="Helical" evidence="1">
    <location>
        <begin position="46"/>
        <end position="64"/>
    </location>
</feature>
<proteinExistence type="predicted"/>
<keyword evidence="1" id="KW-0812">Transmembrane</keyword>